<evidence type="ECO:0000256" key="10">
    <source>
        <dbReference type="ARBA" id="ARBA00023235"/>
    </source>
</evidence>
<dbReference type="AlphaFoldDB" id="A0A6J6D8D1"/>
<dbReference type="Pfam" id="PF21185">
    <property type="entry name" value="RecD_N"/>
    <property type="match status" value="1"/>
</dbReference>
<dbReference type="CDD" id="cd18809">
    <property type="entry name" value="SF1_C_RecD"/>
    <property type="match status" value="1"/>
</dbReference>
<dbReference type="InterPro" id="IPR050534">
    <property type="entry name" value="Coronavir_polyprotein_1ab"/>
</dbReference>
<evidence type="ECO:0000256" key="2">
    <source>
        <dbReference type="ARBA" id="ARBA00022741"/>
    </source>
</evidence>
<dbReference type="InterPro" id="IPR006344">
    <property type="entry name" value="RecD"/>
</dbReference>
<keyword evidence="3" id="KW-0227">DNA damage</keyword>
<keyword evidence="8" id="KW-0238">DNA-binding</keyword>
<protein>
    <submittedName>
        <fullName evidence="13">Unannotated protein</fullName>
    </submittedName>
</protein>
<keyword evidence="5" id="KW-0347">Helicase</keyword>
<reference evidence="13" key="1">
    <citation type="submission" date="2020-05" db="EMBL/GenBank/DDBJ databases">
        <authorList>
            <person name="Chiriac C."/>
            <person name="Salcher M."/>
            <person name="Ghai R."/>
            <person name="Kavagutti S V."/>
        </authorList>
    </citation>
    <scope>NUCLEOTIDE SEQUENCE</scope>
</reference>
<evidence type="ECO:0000259" key="12">
    <source>
        <dbReference type="Pfam" id="PF21185"/>
    </source>
</evidence>
<evidence type="ECO:0000313" key="13">
    <source>
        <dbReference type="EMBL" id="CAB4560137.1"/>
    </source>
</evidence>
<proteinExistence type="inferred from homology"/>
<dbReference type="Gene3D" id="1.10.10.1020">
    <property type="entry name" value="RecBCD complex, subunit RecD, N-terminal domain"/>
    <property type="match status" value="1"/>
</dbReference>
<dbReference type="PANTHER" id="PTHR43788:SF6">
    <property type="entry name" value="DNA HELICASE B"/>
    <property type="match status" value="1"/>
</dbReference>
<dbReference type="GO" id="GO:0005524">
    <property type="term" value="F:ATP binding"/>
    <property type="evidence" value="ECO:0007669"/>
    <property type="project" value="UniProtKB-KW"/>
</dbReference>
<keyword evidence="10" id="KW-0413">Isomerase</keyword>
<dbReference type="InterPro" id="IPR049550">
    <property type="entry name" value="RecD_N"/>
</dbReference>
<keyword evidence="1" id="KW-0540">Nuclease</keyword>
<dbReference type="InterPro" id="IPR027417">
    <property type="entry name" value="P-loop_NTPase"/>
</dbReference>
<dbReference type="GO" id="GO:0009338">
    <property type="term" value="C:exodeoxyribonuclease V complex"/>
    <property type="evidence" value="ECO:0007669"/>
    <property type="project" value="InterPro"/>
</dbReference>
<keyword evidence="6" id="KW-0269">Exonuclease</keyword>
<evidence type="ECO:0000256" key="1">
    <source>
        <dbReference type="ARBA" id="ARBA00022722"/>
    </source>
</evidence>
<dbReference type="GO" id="GO:0006310">
    <property type="term" value="P:DNA recombination"/>
    <property type="evidence" value="ECO:0007669"/>
    <property type="project" value="InterPro"/>
</dbReference>
<keyword evidence="9" id="KW-0234">DNA repair</keyword>
<dbReference type="CDD" id="cd17933">
    <property type="entry name" value="DEXSc_RecD-like"/>
    <property type="match status" value="1"/>
</dbReference>
<dbReference type="NCBIfam" id="TIGR01447">
    <property type="entry name" value="recD"/>
    <property type="match status" value="1"/>
</dbReference>
<accession>A0A6J6D8D1</accession>
<evidence type="ECO:0000256" key="3">
    <source>
        <dbReference type="ARBA" id="ARBA00022763"/>
    </source>
</evidence>
<dbReference type="SUPFAM" id="SSF52540">
    <property type="entry name" value="P-loop containing nucleoside triphosphate hydrolases"/>
    <property type="match status" value="2"/>
</dbReference>
<evidence type="ECO:0000256" key="7">
    <source>
        <dbReference type="ARBA" id="ARBA00022840"/>
    </source>
</evidence>
<dbReference type="GO" id="GO:0008854">
    <property type="term" value="F:exodeoxyribonuclease V activity"/>
    <property type="evidence" value="ECO:0007669"/>
    <property type="project" value="InterPro"/>
</dbReference>
<evidence type="ECO:0000256" key="4">
    <source>
        <dbReference type="ARBA" id="ARBA00022801"/>
    </source>
</evidence>
<evidence type="ECO:0000256" key="5">
    <source>
        <dbReference type="ARBA" id="ARBA00022806"/>
    </source>
</evidence>
<dbReference type="GO" id="GO:0003677">
    <property type="term" value="F:DNA binding"/>
    <property type="evidence" value="ECO:0007669"/>
    <property type="project" value="UniProtKB-KW"/>
</dbReference>
<keyword evidence="7" id="KW-0067">ATP-binding</keyword>
<sequence>MTEPLAVLSSLRFDPETGTGLFENADIVTALMLARRANCTDETVLLALALAVWAHRNGHACLNLDTLTDDLDRAIARSGQDWELPALPTAKEFDNALRASPLVRVLDAPGTSAEALADTRPLVLLENRFSSQRQFADEVLVAESVRELIAHADDMASPAALALIDRELEVSDDDARQNELAKSVLARSFNVLTGGPGTGKTYTLTRCLLSFLVAAEELGREVSVAVAAPTAKAATRAKELLDEFANTLEKGQNRPSDSVLAQLRAIKPTTIHGLLGSSRGRSTRFAHDSERPLNHDLVIIDETSMVPLNLMARLFEALGSRSRLLLVGDDAQLESVESGSVLRDLVSSASSLEGSVFELQKVRRITGDNPIATVAPMIRKGEADEALAAIRNSAPQLTFVETAAGAKPSSSVIDALITTYREVRNLARSTKPADHEKALEKMAGSRLLCGMRRGPLGIDQWNDIIDRRLQLRSGDLLVPGRALLVTVNSPRVGLVNGAIGVVVETEDGPKVYFRVDDEPRYISTVDLPPVERAFAMTVHKSQGSEYKEVVVLMLPNEGSRLLTRELLYTGLTRAGGSAVVVGSAEAFTSAVKNPSVRVSGLGALLQAPPA</sequence>
<evidence type="ECO:0000256" key="8">
    <source>
        <dbReference type="ARBA" id="ARBA00023125"/>
    </source>
</evidence>
<evidence type="ECO:0000259" key="11">
    <source>
        <dbReference type="Pfam" id="PF13538"/>
    </source>
</evidence>
<dbReference type="InterPro" id="IPR027785">
    <property type="entry name" value="UvrD-like_helicase_C"/>
</dbReference>
<organism evidence="13">
    <name type="scientific">freshwater metagenome</name>
    <dbReference type="NCBI Taxonomy" id="449393"/>
    <lineage>
        <taxon>unclassified sequences</taxon>
        <taxon>metagenomes</taxon>
        <taxon>ecological metagenomes</taxon>
    </lineage>
</organism>
<gene>
    <name evidence="13" type="ORF">UFOPK1603_00500</name>
</gene>
<keyword evidence="2" id="KW-0547">Nucleotide-binding</keyword>
<evidence type="ECO:0000256" key="9">
    <source>
        <dbReference type="ARBA" id="ARBA00023204"/>
    </source>
</evidence>
<dbReference type="InterPro" id="IPR041851">
    <property type="entry name" value="RecD_N_sf"/>
</dbReference>
<keyword evidence="4" id="KW-0378">Hydrolase</keyword>
<dbReference type="GO" id="GO:0006302">
    <property type="term" value="P:double-strand break repair"/>
    <property type="evidence" value="ECO:0007669"/>
    <property type="project" value="InterPro"/>
</dbReference>
<dbReference type="GO" id="GO:0017116">
    <property type="term" value="F:single-stranded DNA helicase activity"/>
    <property type="evidence" value="ECO:0007669"/>
    <property type="project" value="TreeGrafter"/>
</dbReference>
<dbReference type="HAMAP" id="MF_01487">
    <property type="entry name" value="RecD"/>
    <property type="match status" value="1"/>
</dbReference>
<dbReference type="Pfam" id="PF13538">
    <property type="entry name" value="UvrD_C_2"/>
    <property type="match status" value="1"/>
</dbReference>
<feature type="domain" description="RecBCD enzyme subunit RecD N-terminal" evidence="12">
    <location>
        <begin position="20"/>
        <end position="128"/>
    </location>
</feature>
<dbReference type="Gene3D" id="3.40.50.300">
    <property type="entry name" value="P-loop containing nucleotide triphosphate hydrolases"/>
    <property type="match status" value="2"/>
</dbReference>
<feature type="domain" description="UvrD-like helicase C-terminal" evidence="11">
    <location>
        <begin position="533"/>
        <end position="581"/>
    </location>
</feature>
<evidence type="ECO:0000256" key="6">
    <source>
        <dbReference type="ARBA" id="ARBA00022839"/>
    </source>
</evidence>
<dbReference type="EMBL" id="CAEZTG010000032">
    <property type="protein sequence ID" value="CAB4560137.1"/>
    <property type="molecule type" value="Genomic_DNA"/>
</dbReference>
<dbReference type="Pfam" id="PF13604">
    <property type="entry name" value="AAA_30"/>
    <property type="match status" value="1"/>
</dbReference>
<dbReference type="PANTHER" id="PTHR43788">
    <property type="entry name" value="DNA2/NAM7 HELICASE FAMILY MEMBER"/>
    <property type="match status" value="1"/>
</dbReference>
<name>A0A6J6D8D1_9ZZZZ</name>